<gene>
    <name evidence="2" type="ORF">SUNI508_07102</name>
</gene>
<dbReference type="PANTHER" id="PTHR38788">
    <property type="entry name" value="CLR5 DOMAIN-CONTAINING PROTEIN"/>
    <property type="match status" value="1"/>
</dbReference>
<keyword evidence="3" id="KW-1185">Reference proteome</keyword>
<dbReference type="InterPro" id="IPR025676">
    <property type="entry name" value="Clr5_dom"/>
</dbReference>
<dbReference type="Pfam" id="PF14420">
    <property type="entry name" value="Clr5"/>
    <property type="match status" value="1"/>
</dbReference>
<feature type="domain" description="Clr5" evidence="1">
    <location>
        <begin position="120"/>
        <end position="171"/>
    </location>
</feature>
<evidence type="ECO:0000313" key="2">
    <source>
        <dbReference type="EMBL" id="KAK9419616.1"/>
    </source>
</evidence>
<dbReference type="Proteomes" id="UP001408356">
    <property type="component" value="Unassembled WGS sequence"/>
</dbReference>
<evidence type="ECO:0000259" key="1">
    <source>
        <dbReference type="Pfam" id="PF14420"/>
    </source>
</evidence>
<accession>A0ABR2UZ06</accession>
<protein>
    <recommendedName>
        <fullName evidence="1">Clr5 domain-containing protein</fullName>
    </recommendedName>
</protein>
<name>A0ABR2UZ06_9PEZI</name>
<dbReference type="EMBL" id="JARVKF010000299">
    <property type="protein sequence ID" value="KAK9419616.1"/>
    <property type="molecule type" value="Genomic_DNA"/>
</dbReference>
<comment type="caution">
    <text evidence="2">The sequence shown here is derived from an EMBL/GenBank/DDBJ whole genome shotgun (WGS) entry which is preliminary data.</text>
</comment>
<organism evidence="2 3">
    <name type="scientific">Seiridium unicorne</name>
    <dbReference type="NCBI Taxonomy" id="138068"/>
    <lineage>
        <taxon>Eukaryota</taxon>
        <taxon>Fungi</taxon>
        <taxon>Dikarya</taxon>
        <taxon>Ascomycota</taxon>
        <taxon>Pezizomycotina</taxon>
        <taxon>Sordariomycetes</taxon>
        <taxon>Xylariomycetidae</taxon>
        <taxon>Amphisphaeriales</taxon>
        <taxon>Sporocadaceae</taxon>
        <taxon>Seiridium</taxon>
    </lineage>
</organism>
<sequence length="566" mass="64880">MESVYPIPADSDLHELLSYSSGTMADPTWPSPYSSSSAELAFDEPYTHQIGFSVDDMMLDVFNADLNLDDMDWTASRSEPDMSTSINRRHRANNKRPAALADMQFKFSTCRKTYIAPQTAETWESQKTELHRLYIHEDKTLKEIMGIMEPKGFKASAKMYKTRFKQWGFAKNNTREDVVKMVQVRRQRAAVGKPTTFERNGRIVKIDTYLRKNGIVICDLSKPTSPDELPNTVRCHTPPPEALPTSGPLLLKELLIKCLQHLIPSFSRIKRPADGKFTATTELWDAPRYLKLACDLFSEKRNKQAGSICNSAFASVHALVTPPRLDTLFNFLVSQLWWANRDITLELWRYLAAYMSNVLHIQDEVYHFLRTLVGYIETHGYESYLDFITECIDDILILNSDKETLIWRTDNQLVGWCQLIVMDCYFLNGHNPRAKRIQARCTQALPRGSLFPHDRDINEQMWRETFGRHVWSGAPKSKSARHANFLRLALITYAKVLGRMKGSPVMHPSLTRIEGVVGSLSRKHLDPSAITKHQRSFNLERRVMSFLTRDVSQGTGKPVDYGSYPM</sequence>
<proteinExistence type="predicted"/>
<reference evidence="2 3" key="1">
    <citation type="journal article" date="2024" name="J. Plant Pathol.">
        <title>Sequence and assembly of the genome of Seiridium unicorne, isolate CBS 538.82, causal agent of cypress canker disease.</title>
        <authorList>
            <person name="Scali E."/>
            <person name="Rocca G.D."/>
            <person name="Danti R."/>
            <person name="Garbelotto M."/>
            <person name="Barberini S."/>
            <person name="Baroncelli R."/>
            <person name="Emiliani G."/>
        </authorList>
    </citation>
    <scope>NUCLEOTIDE SEQUENCE [LARGE SCALE GENOMIC DNA]</scope>
    <source>
        <strain evidence="2 3">BM-138-508</strain>
    </source>
</reference>
<dbReference type="PANTHER" id="PTHR38788:SF3">
    <property type="entry name" value="CLR5 DOMAIN-CONTAINING PROTEIN"/>
    <property type="match status" value="1"/>
</dbReference>
<evidence type="ECO:0000313" key="3">
    <source>
        <dbReference type="Proteomes" id="UP001408356"/>
    </source>
</evidence>